<protein>
    <recommendedName>
        <fullName evidence="4 5">Large ribosomal subunit protein eL34</fullName>
    </recommendedName>
</protein>
<dbReference type="InterPro" id="IPR047868">
    <property type="entry name" value="Ribosomal_L34e_arc-type"/>
</dbReference>
<evidence type="ECO:0000313" key="8">
    <source>
        <dbReference type="Proteomes" id="UP000268446"/>
    </source>
</evidence>
<dbReference type="NCBIfam" id="NF003143">
    <property type="entry name" value="PRK04059.1"/>
    <property type="match status" value="1"/>
</dbReference>
<comment type="caution">
    <text evidence="6">The sequence shown here is derived from an EMBL/GenBank/DDBJ whole genome shotgun (WGS) entry which is preliminary data.</text>
</comment>
<dbReference type="GO" id="GO:1990904">
    <property type="term" value="C:ribonucleoprotein complex"/>
    <property type="evidence" value="ECO:0007669"/>
    <property type="project" value="UniProtKB-KW"/>
</dbReference>
<dbReference type="GO" id="GO:0003735">
    <property type="term" value="F:structural constituent of ribosome"/>
    <property type="evidence" value="ECO:0007669"/>
    <property type="project" value="InterPro"/>
</dbReference>
<dbReference type="GO" id="GO:0006412">
    <property type="term" value="P:translation"/>
    <property type="evidence" value="ECO:0007669"/>
    <property type="project" value="UniProtKB-UniRule"/>
</dbReference>
<dbReference type="Proteomes" id="UP000268446">
    <property type="component" value="Unassembled WGS sequence"/>
</dbReference>
<dbReference type="PROSITE" id="PS01145">
    <property type="entry name" value="RIBOSOMAL_L34E"/>
    <property type="match status" value="1"/>
</dbReference>
<evidence type="ECO:0000313" key="7">
    <source>
        <dbReference type="EMBL" id="RLE53964.1"/>
    </source>
</evidence>
<evidence type="ECO:0000313" key="6">
    <source>
        <dbReference type="EMBL" id="RLE51629.1"/>
    </source>
</evidence>
<name>A0A497EWZ4_9CREN</name>
<keyword evidence="2 5" id="KW-0689">Ribosomal protein</keyword>
<keyword evidence="3 5" id="KW-0687">Ribonucleoprotein</keyword>
<dbReference type="EMBL" id="QMRA01000041">
    <property type="protein sequence ID" value="RLE53964.1"/>
    <property type="molecule type" value="Genomic_DNA"/>
</dbReference>
<dbReference type="Pfam" id="PF01199">
    <property type="entry name" value="Ribosomal_L34e"/>
    <property type="match status" value="1"/>
</dbReference>
<proteinExistence type="inferred from homology"/>
<dbReference type="InterPro" id="IPR008195">
    <property type="entry name" value="Ribosomal_eL34"/>
</dbReference>
<evidence type="ECO:0000256" key="4">
    <source>
        <dbReference type="ARBA" id="ARBA00035227"/>
    </source>
</evidence>
<gene>
    <name evidence="5" type="primary">rpl34e</name>
    <name evidence="6" type="ORF">DRJ20_01760</name>
    <name evidence="7" type="ORF">DRJ26_02525</name>
</gene>
<dbReference type="Gene3D" id="6.20.370.70">
    <property type="match status" value="1"/>
</dbReference>
<dbReference type="GO" id="GO:0005840">
    <property type="term" value="C:ribosome"/>
    <property type="evidence" value="ECO:0007669"/>
    <property type="project" value="UniProtKB-KW"/>
</dbReference>
<dbReference type="HAMAP" id="MF_00349">
    <property type="entry name" value="Ribosomal_eL34"/>
    <property type="match status" value="1"/>
</dbReference>
<dbReference type="EMBL" id="QMQZ01000041">
    <property type="protein sequence ID" value="RLE51629.1"/>
    <property type="molecule type" value="Genomic_DNA"/>
</dbReference>
<dbReference type="Gene3D" id="6.20.340.10">
    <property type="match status" value="1"/>
</dbReference>
<evidence type="ECO:0000256" key="2">
    <source>
        <dbReference type="ARBA" id="ARBA00022980"/>
    </source>
</evidence>
<dbReference type="InterPro" id="IPR018065">
    <property type="entry name" value="Ribosomal_eL34_CS"/>
</dbReference>
<dbReference type="PRINTS" id="PR01250">
    <property type="entry name" value="RIBOSOMALL34"/>
</dbReference>
<reference evidence="8 9" key="1">
    <citation type="submission" date="2018-06" db="EMBL/GenBank/DDBJ databases">
        <title>Extensive metabolic versatility and redundancy in microbially diverse, dynamic hydrothermal sediments.</title>
        <authorList>
            <person name="Dombrowski N."/>
            <person name="Teske A."/>
            <person name="Baker B.J."/>
        </authorList>
    </citation>
    <scope>NUCLEOTIDE SEQUENCE [LARGE SCALE GENOMIC DNA]</scope>
    <source>
        <strain evidence="7">B20_G2</strain>
        <strain evidence="6">B29_G17</strain>
    </source>
</reference>
<organism evidence="6 8">
    <name type="scientific">Thermoproteota archaeon</name>
    <dbReference type="NCBI Taxonomy" id="2056631"/>
    <lineage>
        <taxon>Archaea</taxon>
        <taxon>Thermoproteota</taxon>
    </lineage>
</organism>
<dbReference type="AlphaFoldDB" id="A0A497EWZ4"/>
<evidence type="ECO:0000256" key="1">
    <source>
        <dbReference type="ARBA" id="ARBA00009875"/>
    </source>
</evidence>
<dbReference type="InterPro" id="IPR038562">
    <property type="entry name" value="Ribosomal_eL34_C_sf"/>
</dbReference>
<sequence length="91" mass="10446">MPRGALRSRSLRRRYVKTPGGRIVIHYFKRRPNPAKCAICKKELHGVPRLRPSKLRKLPKSSRRPTRPYGGNLCPACLERLLKMAVREAAT</sequence>
<dbReference type="PANTHER" id="PTHR10759">
    <property type="entry name" value="60S RIBOSOMAL PROTEIN L34"/>
    <property type="match status" value="1"/>
</dbReference>
<comment type="similarity">
    <text evidence="1 5">Belongs to the eukaryotic ribosomal protein eL34 family.</text>
</comment>
<accession>A0A497EWZ4</accession>
<dbReference type="Proteomes" id="UP000269499">
    <property type="component" value="Unassembled WGS sequence"/>
</dbReference>
<evidence type="ECO:0000256" key="5">
    <source>
        <dbReference type="HAMAP-Rule" id="MF_00349"/>
    </source>
</evidence>
<evidence type="ECO:0000256" key="3">
    <source>
        <dbReference type="ARBA" id="ARBA00023274"/>
    </source>
</evidence>
<evidence type="ECO:0000313" key="9">
    <source>
        <dbReference type="Proteomes" id="UP000269499"/>
    </source>
</evidence>